<reference evidence="1 2" key="1">
    <citation type="submission" date="2021-02" db="EMBL/GenBank/DDBJ databases">
        <title>Complete genome of Desulfoluna sp. strain ASN36.</title>
        <authorList>
            <person name="Takahashi A."/>
            <person name="Kojima H."/>
            <person name="Fukui M."/>
        </authorList>
    </citation>
    <scope>NUCLEOTIDE SEQUENCE [LARGE SCALE GENOMIC DNA]</scope>
    <source>
        <strain evidence="1 2">ASN36</strain>
    </source>
</reference>
<dbReference type="SUPFAM" id="SSF88713">
    <property type="entry name" value="Glycoside hydrolase/deacetylase"/>
    <property type="match status" value="1"/>
</dbReference>
<gene>
    <name evidence="1" type="ORF">DSLASN_45750</name>
</gene>
<sequence length="384" mass="43884">MNITIPMPLQVVIEDVGWWSGTDGSSHNQPFRTAMGRRHVPKDFEAIADLGKKLGMRPLAAMVLCEWDRENILRDIPTATWLGKEWDNTHNRGDWLDRASDIIQKNEKHLEVGLHGVGHEYWENGTLSRSEFHDEKGFMRPDAARHLDYFGRLMDQNNLGPFPRVFVPPALNHSFGNNKKGFQHILKAFGVHYVSTIFNRARAFSPPIHKKLTWECGVILIERGEAPVPWHQIAASPAPPAHGPILPLHWTNILHPDPRRNIEVVTQWVDVLKPFQEKFHWMLAPDTPSCWTQFAAKELATITPIKNGVQINLEKLADLPANTLTDHIYLNIKKTCPDSWEIKNGTILSTTHRNTFYTLKIRPDNHTRPIFIRSKSKSVPPAAR</sequence>
<dbReference type="Proteomes" id="UP001320148">
    <property type="component" value="Chromosome"/>
</dbReference>
<protein>
    <recommendedName>
        <fullName evidence="3">DUF2334 domain-containing protein</fullName>
    </recommendedName>
</protein>
<evidence type="ECO:0000313" key="1">
    <source>
        <dbReference type="EMBL" id="BCS98943.1"/>
    </source>
</evidence>
<dbReference type="InterPro" id="IPR011330">
    <property type="entry name" value="Glyco_hydro/deAcase_b/a-brl"/>
</dbReference>
<name>A0ABM7PPC0_9BACT</name>
<organism evidence="1 2">
    <name type="scientific">Desulfoluna limicola</name>
    <dbReference type="NCBI Taxonomy" id="2810562"/>
    <lineage>
        <taxon>Bacteria</taxon>
        <taxon>Pseudomonadati</taxon>
        <taxon>Thermodesulfobacteriota</taxon>
        <taxon>Desulfobacteria</taxon>
        <taxon>Desulfobacterales</taxon>
        <taxon>Desulfolunaceae</taxon>
        <taxon>Desulfoluna</taxon>
    </lineage>
</organism>
<dbReference type="Gene3D" id="3.20.20.370">
    <property type="entry name" value="Glycoside hydrolase/deacetylase"/>
    <property type="match status" value="1"/>
</dbReference>
<dbReference type="RefSeq" id="WP_236890300.1">
    <property type="nucleotide sequence ID" value="NZ_AP024488.1"/>
</dbReference>
<dbReference type="EMBL" id="AP024488">
    <property type="protein sequence ID" value="BCS98943.1"/>
    <property type="molecule type" value="Genomic_DNA"/>
</dbReference>
<evidence type="ECO:0000313" key="2">
    <source>
        <dbReference type="Proteomes" id="UP001320148"/>
    </source>
</evidence>
<keyword evidence="2" id="KW-1185">Reference proteome</keyword>
<proteinExistence type="predicted"/>
<evidence type="ECO:0008006" key="3">
    <source>
        <dbReference type="Google" id="ProtNLM"/>
    </source>
</evidence>
<accession>A0ABM7PPC0</accession>